<dbReference type="InterPro" id="IPR027370">
    <property type="entry name" value="Znf-RING_euk"/>
</dbReference>
<evidence type="ECO:0008006" key="16">
    <source>
        <dbReference type="Google" id="ProtNLM"/>
    </source>
</evidence>
<dbReference type="GO" id="GO:0008270">
    <property type="term" value="F:zinc ion binding"/>
    <property type="evidence" value="ECO:0007669"/>
    <property type="project" value="UniProtKB-KW"/>
</dbReference>
<dbReference type="FunFam" id="3.30.40.10:FF:000137">
    <property type="entry name" value="RanBP-type and C3HC4-type zinc finger-containing protein 1"/>
    <property type="match status" value="1"/>
</dbReference>
<dbReference type="InterPro" id="IPR029071">
    <property type="entry name" value="Ubiquitin-like_domsf"/>
</dbReference>
<dbReference type="PROSITE" id="PS50089">
    <property type="entry name" value="ZF_RING_2"/>
    <property type="match status" value="1"/>
</dbReference>
<evidence type="ECO:0000256" key="8">
    <source>
        <dbReference type="ARBA" id="ARBA00022833"/>
    </source>
</evidence>
<dbReference type="SMART" id="SM00213">
    <property type="entry name" value="UBQ"/>
    <property type="match status" value="1"/>
</dbReference>
<dbReference type="SUPFAM" id="SSF57850">
    <property type="entry name" value="RING/U-box"/>
    <property type="match status" value="3"/>
</dbReference>
<comment type="caution">
    <text evidence="14">The sequence shown here is derived from an EMBL/GenBank/DDBJ whole genome shotgun (WGS) entry which is preliminary data.</text>
</comment>
<feature type="domain" description="RING-type" evidence="12">
    <location>
        <begin position="247"/>
        <end position="289"/>
    </location>
</feature>
<evidence type="ECO:0000313" key="15">
    <source>
        <dbReference type="Proteomes" id="UP000639338"/>
    </source>
</evidence>
<dbReference type="PROSITE" id="PS00518">
    <property type="entry name" value="ZF_RING_1"/>
    <property type="match status" value="1"/>
</dbReference>
<dbReference type="PANTHER" id="PTHR22770:SF13">
    <property type="entry name" value="RING-TYPE DOMAIN-CONTAINING PROTEIN"/>
    <property type="match status" value="1"/>
</dbReference>
<dbReference type="InterPro" id="IPR051628">
    <property type="entry name" value="LUBAC_E3_Ligases"/>
</dbReference>
<evidence type="ECO:0000256" key="6">
    <source>
        <dbReference type="ARBA" id="ARBA00022771"/>
    </source>
</evidence>
<comment type="pathway">
    <text evidence="1">Protein modification; protein ubiquitination.</text>
</comment>
<keyword evidence="8" id="KW-0862">Zinc</keyword>
<dbReference type="SMART" id="SM00184">
    <property type="entry name" value="RING"/>
    <property type="match status" value="1"/>
</dbReference>
<feature type="domain" description="Ubiquitin-like" evidence="11">
    <location>
        <begin position="61"/>
        <end position="132"/>
    </location>
</feature>
<evidence type="ECO:0000256" key="9">
    <source>
        <dbReference type="PROSITE-ProRule" id="PRU00175"/>
    </source>
</evidence>
<evidence type="ECO:0000259" key="11">
    <source>
        <dbReference type="PROSITE" id="PS50053"/>
    </source>
</evidence>
<evidence type="ECO:0000256" key="5">
    <source>
        <dbReference type="ARBA" id="ARBA00022737"/>
    </source>
</evidence>
<name>A0A834Y2B5_APHGI</name>
<keyword evidence="6 9" id="KW-0863">Zinc-finger</keyword>
<evidence type="ECO:0000256" key="7">
    <source>
        <dbReference type="ARBA" id="ARBA00022786"/>
    </source>
</evidence>
<dbReference type="PANTHER" id="PTHR22770">
    <property type="entry name" value="UBIQUITIN CONJUGATING ENZYME 7 INTERACTING PROTEIN-RELATED"/>
    <property type="match status" value="1"/>
</dbReference>
<reference evidence="14 15" key="1">
    <citation type="submission" date="2020-08" db="EMBL/GenBank/DDBJ databases">
        <title>Aphidius gifuensis genome sequencing and assembly.</title>
        <authorList>
            <person name="Du Z."/>
        </authorList>
    </citation>
    <scope>NUCLEOTIDE SEQUENCE [LARGE SCALE GENOMIC DNA]</scope>
    <source>
        <strain evidence="14">YNYX2018</strain>
        <tissue evidence="14">Adults</tissue>
    </source>
</reference>
<dbReference type="SUPFAM" id="SSF54236">
    <property type="entry name" value="Ubiquitin-like"/>
    <property type="match status" value="1"/>
</dbReference>
<evidence type="ECO:0000259" key="12">
    <source>
        <dbReference type="PROSITE" id="PS50089"/>
    </source>
</evidence>
<sequence>MEQKMNTLAVNRLLKRLEAAIASGNHQLASGLAKDLAKLKIQCSVVRQKKIKEHEIFNVDMYIEDRLAHQGPIPLQLESTMTISQLKEKIFNEFEIPVNVQRWIIGRKLADNNETTLEDLQLVEGLPIFLYLIAPVDNNKKKNIKLVNNKSSSSDEDNVNNVNKIKHVNIDKQIIQDKIITKDDINDKFGLNNKSDNEEKEKKEQEEKEEEEEGAVGLVDNIRMEQYNELIMLENCVLVPNTKSIECPICFMIYEAGEGVVLRDCLHTFCRGCIESTIRYCGEAEVKCPYMDSDYTCEATLQEREIKAIVDSQVYEKHLAKSVSQAENNAGHHAFHCKTPDCPGWCIYDDNVNSFNCPVCSKINCLTCQDVSLSKDTDKESKKTAAMLTDMLERGEAMSCPTCDVVLMKKWGCDWLRCSMCKTEICWVTKGPRWGPLGKGDTSGGCRCGENKIKCHPQCNYCH</sequence>
<evidence type="ECO:0000256" key="1">
    <source>
        <dbReference type="ARBA" id="ARBA00004906"/>
    </source>
</evidence>
<feature type="domain" description="RING-type" evidence="13">
    <location>
        <begin position="243"/>
        <end position="459"/>
    </location>
</feature>
<evidence type="ECO:0000259" key="13">
    <source>
        <dbReference type="PROSITE" id="PS51873"/>
    </source>
</evidence>
<dbReference type="InterPro" id="IPR001841">
    <property type="entry name" value="Znf_RING"/>
</dbReference>
<keyword evidence="4" id="KW-0479">Metal-binding</keyword>
<dbReference type="PROSITE" id="PS51873">
    <property type="entry name" value="TRIAD"/>
    <property type="match status" value="1"/>
</dbReference>
<keyword evidence="7" id="KW-0833">Ubl conjugation pathway</keyword>
<dbReference type="InterPro" id="IPR017907">
    <property type="entry name" value="Znf_RING_CS"/>
</dbReference>
<dbReference type="GO" id="GO:0043130">
    <property type="term" value="F:ubiquitin binding"/>
    <property type="evidence" value="ECO:0007669"/>
    <property type="project" value="TreeGrafter"/>
</dbReference>
<dbReference type="AlphaFoldDB" id="A0A834Y2B5"/>
<evidence type="ECO:0000256" key="3">
    <source>
        <dbReference type="ARBA" id="ARBA00022679"/>
    </source>
</evidence>
<dbReference type="Proteomes" id="UP000639338">
    <property type="component" value="Unassembled WGS sequence"/>
</dbReference>
<gene>
    <name evidence="14" type="ORF">HCN44_002301</name>
</gene>
<dbReference type="CDD" id="cd20358">
    <property type="entry name" value="Rcat_RBR_HOIL1"/>
    <property type="match status" value="1"/>
</dbReference>
<dbReference type="Gene3D" id="3.10.20.90">
    <property type="entry name" value="Phosphatidylinositol 3-kinase Catalytic Subunit, Chain A, domain 1"/>
    <property type="match status" value="1"/>
</dbReference>
<dbReference type="EMBL" id="JACMRX010000001">
    <property type="protein sequence ID" value="KAF7996655.1"/>
    <property type="molecule type" value="Genomic_DNA"/>
</dbReference>
<evidence type="ECO:0000313" key="14">
    <source>
        <dbReference type="EMBL" id="KAF7996655.1"/>
    </source>
</evidence>
<evidence type="ECO:0000256" key="10">
    <source>
        <dbReference type="SAM" id="MobiDB-lite"/>
    </source>
</evidence>
<organism evidence="14 15">
    <name type="scientific">Aphidius gifuensis</name>
    <name type="common">Parasitoid wasp</name>
    <dbReference type="NCBI Taxonomy" id="684658"/>
    <lineage>
        <taxon>Eukaryota</taxon>
        <taxon>Metazoa</taxon>
        <taxon>Ecdysozoa</taxon>
        <taxon>Arthropoda</taxon>
        <taxon>Hexapoda</taxon>
        <taxon>Insecta</taxon>
        <taxon>Pterygota</taxon>
        <taxon>Neoptera</taxon>
        <taxon>Endopterygota</taxon>
        <taxon>Hymenoptera</taxon>
        <taxon>Apocrita</taxon>
        <taxon>Ichneumonoidea</taxon>
        <taxon>Braconidae</taxon>
        <taxon>Aphidiinae</taxon>
        <taxon>Aphidius</taxon>
    </lineage>
</organism>
<keyword evidence="5" id="KW-0677">Repeat</keyword>
<dbReference type="GO" id="GO:0009893">
    <property type="term" value="P:positive regulation of metabolic process"/>
    <property type="evidence" value="ECO:0007669"/>
    <property type="project" value="UniProtKB-ARBA"/>
</dbReference>
<dbReference type="CDD" id="cd16633">
    <property type="entry name" value="mRING-HC-C3HC3D_RBR_HOIL1"/>
    <property type="match status" value="1"/>
</dbReference>
<feature type="region of interest" description="Disordered" evidence="10">
    <location>
        <begin position="190"/>
        <end position="214"/>
    </location>
</feature>
<dbReference type="InterPro" id="IPR044066">
    <property type="entry name" value="TRIAD_supradom"/>
</dbReference>
<dbReference type="GO" id="GO:0004842">
    <property type="term" value="F:ubiquitin-protein transferase activity"/>
    <property type="evidence" value="ECO:0007669"/>
    <property type="project" value="TreeGrafter"/>
</dbReference>
<dbReference type="GO" id="GO:0043161">
    <property type="term" value="P:proteasome-mediated ubiquitin-dependent protein catabolic process"/>
    <property type="evidence" value="ECO:0007669"/>
    <property type="project" value="TreeGrafter"/>
</dbReference>
<protein>
    <recommendedName>
        <fullName evidence="16">RanBP-type and C3HC4-type zinc finger-containing protein 1</fullName>
    </recommendedName>
</protein>
<dbReference type="Pfam" id="PF00240">
    <property type="entry name" value="ubiquitin"/>
    <property type="match status" value="1"/>
</dbReference>
<dbReference type="Pfam" id="PF13445">
    <property type="entry name" value="zf-RING_UBOX"/>
    <property type="match status" value="1"/>
</dbReference>
<keyword evidence="2" id="KW-0597">Phosphoprotein</keyword>
<evidence type="ECO:0000256" key="2">
    <source>
        <dbReference type="ARBA" id="ARBA00022553"/>
    </source>
</evidence>
<keyword evidence="15" id="KW-1185">Reference proteome</keyword>
<dbReference type="GO" id="GO:0071797">
    <property type="term" value="C:LUBAC complex"/>
    <property type="evidence" value="ECO:0007669"/>
    <property type="project" value="TreeGrafter"/>
</dbReference>
<accession>A0A834Y2B5</accession>
<dbReference type="OrthoDB" id="261960at2759"/>
<dbReference type="InterPro" id="IPR000626">
    <property type="entry name" value="Ubiquitin-like_dom"/>
</dbReference>
<dbReference type="GO" id="GO:0097039">
    <property type="term" value="P:protein linear polyubiquitination"/>
    <property type="evidence" value="ECO:0007669"/>
    <property type="project" value="TreeGrafter"/>
</dbReference>
<feature type="compositionally biased region" description="Basic and acidic residues" evidence="10">
    <location>
        <begin position="195"/>
        <end position="206"/>
    </location>
</feature>
<dbReference type="Gene3D" id="3.30.40.10">
    <property type="entry name" value="Zinc/RING finger domain, C3HC4 (zinc finger)"/>
    <property type="match status" value="1"/>
</dbReference>
<evidence type="ECO:0000256" key="4">
    <source>
        <dbReference type="ARBA" id="ARBA00022723"/>
    </source>
</evidence>
<dbReference type="InterPro" id="IPR047559">
    <property type="entry name" value="HOIL1_RBR_mRING-HC-C3HC3D"/>
</dbReference>
<keyword evidence="3" id="KW-0808">Transferase</keyword>
<proteinExistence type="predicted"/>
<dbReference type="InterPro" id="IPR013083">
    <property type="entry name" value="Znf_RING/FYVE/PHD"/>
</dbReference>
<dbReference type="PROSITE" id="PS50053">
    <property type="entry name" value="UBIQUITIN_2"/>
    <property type="match status" value="1"/>
</dbReference>
<dbReference type="CDD" id="cd01799">
    <property type="entry name" value="Ubl_HOIL1"/>
    <property type="match status" value="1"/>
</dbReference>
<dbReference type="InterPro" id="IPR047557">
    <property type="entry name" value="Rcat_RBR_HOIL1"/>
</dbReference>